<dbReference type="eggNOG" id="ENOG502R3F1">
    <property type="taxonomic scope" value="Eukaryota"/>
</dbReference>
<name>A0A0D9VLC6_9ORYZ</name>
<reference evidence="1" key="3">
    <citation type="submission" date="2015-04" db="UniProtKB">
        <authorList>
            <consortium name="EnsemblPlants"/>
        </authorList>
    </citation>
    <scope>IDENTIFICATION</scope>
</reference>
<keyword evidence="2" id="KW-1185">Reference proteome</keyword>
<sequence length="255" mass="27939">MTGDKAVLPSLSGDDCPGSYACTILTGDDLTDDAPPRSVDGSFFFRILLIYNRRSFTALRCYSSDTGSWSPEQRKPGGKIRSHTLRRLGHAVMVDGVAYWPLPGEAFGVRLSDSSMDVSSVPYLLPGYWPDLRLLGVSTDGKKLRYITAGFVCRVTLRVSLHATYFEDVDRHIHDVHVRVPGLRVTGTTPIKLRWFGEKSGTVLFTVGEADGGVFALNMANGTVEKLADGGFFHVCSNIYGYEMDRAALLASLAY</sequence>
<dbReference type="PANTHER" id="PTHR36140">
    <property type="entry name" value="F-BOX DOMAIN-CONTAINING PROTEIN-RELATED"/>
    <property type="match status" value="1"/>
</dbReference>
<dbReference type="AlphaFoldDB" id="A0A0D9VLC6"/>
<reference evidence="2" key="2">
    <citation type="submission" date="2013-12" db="EMBL/GenBank/DDBJ databases">
        <authorList>
            <person name="Yu Y."/>
            <person name="Lee S."/>
            <person name="de Baynast K."/>
            <person name="Wissotski M."/>
            <person name="Liu L."/>
            <person name="Talag J."/>
            <person name="Goicoechea J."/>
            <person name="Angelova A."/>
            <person name="Jetty R."/>
            <person name="Kudrna D."/>
            <person name="Golser W."/>
            <person name="Rivera L."/>
            <person name="Zhang J."/>
            <person name="Wing R."/>
        </authorList>
    </citation>
    <scope>NUCLEOTIDE SEQUENCE</scope>
</reference>
<dbReference type="Gramene" id="LPERR02G27390.1">
    <property type="protein sequence ID" value="LPERR02G27390.1"/>
    <property type="gene ID" value="LPERR02G27390"/>
</dbReference>
<accession>A0A0D9VLC6</accession>
<dbReference type="Proteomes" id="UP000032180">
    <property type="component" value="Chromosome 2"/>
</dbReference>
<dbReference type="PANTHER" id="PTHR36140:SF7">
    <property type="entry name" value="F-BOX DOMAIN-CONTAINING PROTEIN"/>
    <property type="match status" value="1"/>
</dbReference>
<proteinExistence type="predicted"/>
<dbReference type="EnsemblPlants" id="LPERR02G27390.1">
    <property type="protein sequence ID" value="LPERR02G27390.1"/>
    <property type="gene ID" value="LPERR02G27390"/>
</dbReference>
<evidence type="ECO:0000313" key="1">
    <source>
        <dbReference type="EnsemblPlants" id="LPERR02G27390.1"/>
    </source>
</evidence>
<organism evidence="1 2">
    <name type="scientific">Leersia perrieri</name>
    <dbReference type="NCBI Taxonomy" id="77586"/>
    <lineage>
        <taxon>Eukaryota</taxon>
        <taxon>Viridiplantae</taxon>
        <taxon>Streptophyta</taxon>
        <taxon>Embryophyta</taxon>
        <taxon>Tracheophyta</taxon>
        <taxon>Spermatophyta</taxon>
        <taxon>Magnoliopsida</taxon>
        <taxon>Liliopsida</taxon>
        <taxon>Poales</taxon>
        <taxon>Poaceae</taxon>
        <taxon>BOP clade</taxon>
        <taxon>Oryzoideae</taxon>
        <taxon>Oryzeae</taxon>
        <taxon>Oryzinae</taxon>
        <taxon>Leersia</taxon>
    </lineage>
</organism>
<reference evidence="1 2" key="1">
    <citation type="submission" date="2012-08" db="EMBL/GenBank/DDBJ databases">
        <title>Oryza genome evolution.</title>
        <authorList>
            <person name="Wing R.A."/>
        </authorList>
    </citation>
    <scope>NUCLEOTIDE SEQUENCE</scope>
</reference>
<dbReference type="HOGENOM" id="CLU_1091331_0_0_1"/>
<evidence type="ECO:0000313" key="2">
    <source>
        <dbReference type="Proteomes" id="UP000032180"/>
    </source>
</evidence>
<protein>
    <submittedName>
        <fullName evidence="1">Uncharacterized protein</fullName>
    </submittedName>
</protein>